<proteinExistence type="predicted"/>
<dbReference type="PROSITE" id="PS51352">
    <property type="entry name" value="THIOREDOXIN_2"/>
    <property type="match status" value="1"/>
</dbReference>
<dbReference type="Gene3D" id="3.40.30.10">
    <property type="entry name" value="Glutaredoxin"/>
    <property type="match status" value="1"/>
</dbReference>
<reference evidence="3" key="1">
    <citation type="journal article" date="2020" name="Nature">
        <title>Giant virus diversity and host interactions through global metagenomics.</title>
        <authorList>
            <person name="Schulz F."/>
            <person name="Roux S."/>
            <person name="Paez-Espino D."/>
            <person name="Jungbluth S."/>
            <person name="Walsh D.A."/>
            <person name="Denef V.J."/>
            <person name="McMahon K.D."/>
            <person name="Konstantinidis K.T."/>
            <person name="Eloe-Fadrosh E.A."/>
            <person name="Kyrpides N.C."/>
            <person name="Woyke T."/>
        </authorList>
    </citation>
    <scope>NUCLEOTIDE SEQUENCE</scope>
    <source>
        <strain evidence="3">GVMAG-M-3300009187-29</strain>
    </source>
</reference>
<dbReference type="CDD" id="cd02961">
    <property type="entry name" value="PDI_a_family"/>
    <property type="match status" value="1"/>
</dbReference>
<sequence length="126" mass="14664">MIDLLLIHANWCGHCQHLMPEWKKMKESLKSNKNISVHEIENDDSDKEHRLGELSKKAGGNKISVRGFPMIVRFENGEMTEFKGKRTAQELAKWATKHKLSGGRRKTKRTKKNRAKTCKKCSFKLW</sequence>
<organism evidence="3">
    <name type="scientific">viral metagenome</name>
    <dbReference type="NCBI Taxonomy" id="1070528"/>
    <lineage>
        <taxon>unclassified sequences</taxon>
        <taxon>metagenomes</taxon>
        <taxon>organismal metagenomes</taxon>
    </lineage>
</organism>
<name>A0A6C0B2D4_9ZZZZ</name>
<feature type="region of interest" description="Disordered" evidence="1">
    <location>
        <begin position="36"/>
        <end position="56"/>
    </location>
</feature>
<evidence type="ECO:0000259" key="2">
    <source>
        <dbReference type="PROSITE" id="PS51352"/>
    </source>
</evidence>
<dbReference type="EMBL" id="MN739054">
    <property type="protein sequence ID" value="QHS86395.1"/>
    <property type="molecule type" value="Genomic_DNA"/>
</dbReference>
<dbReference type="GO" id="GO:0015035">
    <property type="term" value="F:protein-disulfide reductase activity"/>
    <property type="evidence" value="ECO:0007669"/>
    <property type="project" value="TreeGrafter"/>
</dbReference>
<dbReference type="SUPFAM" id="SSF52833">
    <property type="entry name" value="Thioredoxin-like"/>
    <property type="match status" value="1"/>
</dbReference>
<dbReference type="AlphaFoldDB" id="A0A6C0B2D4"/>
<dbReference type="Pfam" id="PF00085">
    <property type="entry name" value="Thioredoxin"/>
    <property type="match status" value="1"/>
</dbReference>
<feature type="domain" description="Thioredoxin" evidence="2">
    <location>
        <begin position="1"/>
        <end position="100"/>
    </location>
</feature>
<evidence type="ECO:0000313" key="3">
    <source>
        <dbReference type="EMBL" id="QHS86395.1"/>
    </source>
</evidence>
<dbReference type="PROSITE" id="PS00194">
    <property type="entry name" value="THIOREDOXIN_1"/>
    <property type="match status" value="1"/>
</dbReference>
<dbReference type="InterPro" id="IPR036249">
    <property type="entry name" value="Thioredoxin-like_sf"/>
</dbReference>
<dbReference type="InterPro" id="IPR013766">
    <property type="entry name" value="Thioredoxin_domain"/>
</dbReference>
<dbReference type="GO" id="GO:0005788">
    <property type="term" value="C:endoplasmic reticulum lumen"/>
    <property type="evidence" value="ECO:0007669"/>
    <property type="project" value="TreeGrafter"/>
</dbReference>
<dbReference type="PANTHER" id="PTHR45815">
    <property type="entry name" value="PROTEIN DISULFIDE-ISOMERASE A6"/>
    <property type="match status" value="1"/>
</dbReference>
<dbReference type="PANTHER" id="PTHR45815:SF3">
    <property type="entry name" value="PROTEIN DISULFIDE-ISOMERASE A6"/>
    <property type="match status" value="1"/>
</dbReference>
<dbReference type="GO" id="GO:0034976">
    <property type="term" value="P:response to endoplasmic reticulum stress"/>
    <property type="evidence" value="ECO:0007669"/>
    <property type="project" value="TreeGrafter"/>
</dbReference>
<accession>A0A6C0B2D4</accession>
<evidence type="ECO:0000256" key="1">
    <source>
        <dbReference type="SAM" id="MobiDB-lite"/>
    </source>
</evidence>
<protein>
    <recommendedName>
        <fullName evidence="2">Thioredoxin domain-containing protein</fullName>
    </recommendedName>
</protein>
<dbReference type="InterPro" id="IPR017937">
    <property type="entry name" value="Thioredoxin_CS"/>
</dbReference>